<feature type="signal peptide" evidence="2">
    <location>
        <begin position="1"/>
        <end position="18"/>
    </location>
</feature>
<dbReference type="EMBL" id="RAPE01000002">
    <property type="protein sequence ID" value="RKF14966.1"/>
    <property type="molecule type" value="Genomic_DNA"/>
</dbReference>
<dbReference type="InterPro" id="IPR008258">
    <property type="entry name" value="Transglycosylase_SLT_dom_1"/>
</dbReference>
<dbReference type="Proteomes" id="UP000281128">
    <property type="component" value="Unassembled WGS sequence"/>
</dbReference>
<name>A0A3A8B5K5_9RHOB</name>
<comment type="caution">
    <text evidence="4">The sequence shown here is derived from an EMBL/GenBank/DDBJ whole genome shotgun (WGS) entry which is preliminary data.</text>
</comment>
<dbReference type="Pfam" id="PF01464">
    <property type="entry name" value="SLT"/>
    <property type="match status" value="1"/>
</dbReference>
<feature type="chain" id="PRO_5017435467" description="Transglycosylase SLT domain-containing protein" evidence="2">
    <location>
        <begin position="19"/>
        <end position="221"/>
    </location>
</feature>
<evidence type="ECO:0000256" key="2">
    <source>
        <dbReference type="SAM" id="SignalP"/>
    </source>
</evidence>
<organism evidence="4 5">
    <name type="scientific">Roseovarius spongiae</name>
    <dbReference type="NCBI Taxonomy" id="2320272"/>
    <lineage>
        <taxon>Bacteria</taxon>
        <taxon>Pseudomonadati</taxon>
        <taxon>Pseudomonadota</taxon>
        <taxon>Alphaproteobacteria</taxon>
        <taxon>Rhodobacterales</taxon>
        <taxon>Roseobacteraceae</taxon>
        <taxon>Roseovarius</taxon>
    </lineage>
</organism>
<keyword evidence="2" id="KW-0732">Signal</keyword>
<reference evidence="4 5" key="1">
    <citation type="submission" date="2018-09" db="EMBL/GenBank/DDBJ databases">
        <title>Roseovarius spongiae sp. nov., isolated from a marine sponge.</title>
        <authorList>
            <person name="Zhuang L."/>
            <person name="Luo L."/>
        </authorList>
    </citation>
    <scope>NUCLEOTIDE SEQUENCE [LARGE SCALE GENOMIC DNA]</scope>
    <source>
        <strain evidence="4 5">HN-E21</strain>
    </source>
</reference>
<evidence type="ECO:0000256" key="1">
    <source>
        <dbReference type="ARBA" id="ARBA00009387"/>
    </source>
</evidence>
<dbReference type="SUPFAM" id="SSF53955">
    <property type="entry name" value="Lysozyme-like"/>
    <property type="match status" value="1"/>
</dbReference>
<protein>
    <recommendedName>
        <fullName evidence="3">Transglycosylase SLT domain-containing protein</fullName>
    </recommendedName>
</protein>
<evidence type="ECO:0000313" key="4">
    <source>
        <dbReference type="EMBL" id="RKF14966.1"/>
    </source>
</evidence>
<gene>
    <name evidence="4" type="ORF">D6850_08880</name>
</gene>
<evidence type="ECO:0000313" key="5">
    <source>
        <dbReference type="Proteomes" id="UP000281128"/>
    </source>
</evidence>
<dbReference type="Gene3D" id="1.10.530.10">
    <property type="match status" value="1"/>
</dbReference>
<keyword evidence="5" id="KW-1185">Reference proteome</keyword>
<evidence type="ECO:0000259" key="3">
    <source>
        <dbReference type="Pfam" id="PF01464"/>
    </source>
</evidence>
<proteinExistence type="inferred from homology"/>
<comment type="similarity">
    <text evidence="1">Belongs to the virb1 family.</text>
</comment>
<dbReference type="AlphaFoldDB" id="A0A3A8B5K5"/>
<accession>A0A3A8B5K5</accession>
<dbReference type="InterPro" id="IPR023346">
    <property type="entry name" value="Lysozyme-like_dom_sf"/>
</dbReference>
<dbReference type="CDD" id="cd00442">
    <property type="entry name" value="Lyz-like"/>
    <property type="match status" value="1"/>
</dbReference>
<sequence>MLRAALCFFLIISAPTGAFPDDAEVRPVARAPAPPPMRWAHRPESAQWTRSALEALRTHGAPLAASVPRDIAQWCPGYETAAPPQRRAFWVGFLSALAKYESTWRPNAVGGGGRWFGLLQIQPSTARGYGCRARSGQALKNGNANLSCAIRILARTVPRDRAIALRDGRWRGVAADWGPMRSKRKRAEMAAWLRGQSYCAITRSPRPKARPAAPPMRRADR</sequence>
<dbReference type="OrthoDB" id="5763339at2"/>
<feature type="domain" description="Transglycosylase SLT" evidence="3">
    <location>
        <begin position="86"/>
        <end position="157"/>
    </location>
</feature>